<organism evidence="3 4">
    <name type="scientific">Anaeromyces robustus</name>
    <dbReference type="NCBI Taxonomy" id="1754192"/>
    <lineage>
        <taxon>Eukaryota</taxon>
        <taxon>Fungi</taxon>
        <taxon>Fungi incertae sedis</taxon>
        <taxon>Chytridiomycota</taxon>
        <taxon>Chytridiomycota incertae sedis</taxon>
        <taxon>Neocallimastigomycetes</taxon>
        <taxon>Neocallimastigales</taxon>
        <taxon>Neocallimastigaceae</taxon>
        <taxon>Anaeromyces</taxon>
    </lineage>
</organism>
<dbReference type="InterPro" id="IPR044926">
    <property type="entry name" value="RGS_subdomain_2"/>
</dbReference>
<keyword evidence="4" id="KW-1185">Reference proteome</keyword>
<dbReference type="SUPFAM" id="SSF48097">
    <property type="entry name" value="Regulator of G-protein signaling, RGS"/>
    <property type="match status" value="1"/>
</dbReference>
<dbReference type="PROSITE" id="PS50132">
    <property type="entry name" value="RGS"/>
    <property type="match status" value="1"/>
</dbReference>
<comment type="caution">
    <text evidence="3">The sequence shown here is derived from an EMBL/GenBank/DDBJ whole genome shotgun (WGS) entry which is preliminary data.</text>
</comment>
<dbReference type="EMBL" id="MCFG01000084">
    <property type="protein sequence ID" value="ORX82935.1"/>
    <property type="molecule type" value="Genomic_DNA"/>
</dbReference>
<dbReference type="InterPro" id="IPR036305">
    <property type="entry name" value="RGS_sf"/>
</dbReference>
<sequence>MINDKFPFPDDWDKKNPRTVSYFNKCSQYVDSQEELLSLFHLKSFFYIYCYFMIICIIISAILILIYRNNYIIKRSSPYLLIQFCIGCIICISNSYGIQVYYTNYPCFLVFYASGISYPMIFISCISCFTKYIKQYYASANAYVEAVNINVHIESKKKKNIILKKKTIENVRVYLIEKHPIYFTIFYVIIITIYSFAVSPLGKNYRIIGHQDLGFCTLSVEYIPQLIIILSFVLLYVPYMLNVLRKIEDTFKIKNLLYISLISMFISIIGYLGSSLIPKYNCTPQFIRLWPTDCFIILTCAVFHFLHVIKPLFELFYVKVFMRKVDKSMKGLKKLLKDKTLYREYVEFCKTECCVENTLFHKEFVLFKDTIYKISNKKNNENNISINTLIMNDKDIISLYNNDSFDSTQYNDSFDYSNDSSYKNYNLTCTESKNNKNDHLILLKMAEDIIEKFILPNSEYEISLDNKITKRILNTFNKYQEMEIDKSFFIEDFENSDFVNIFDDAYEEVLTNLYLNSYLKYIKHEANNK</sequence>
<feature type="transmembrane region" description="Helical" evidence="1">
    <location>
        <begin position="108"/>
        <end position="129"/>
    </location>
</feature>
<keyword evidence="1" id="KW-0472">Membrane</keyword>
<name>A0A1Y1XB09_9FUNG</name>
<feature type="domain" description="RGS" evidence="2">
    <location>
        <begin position="331"/>
        <end position="529"/>
    </location>
</feature>
<feature type="transmembrane region" description="Helical" evidence="1">
    <location>
        <begin position="289"/>
        <end position="309"/>
    </location>
</feature>
<proteinExistence type="predicted"/>
<dbReference type="Proteomes" id="UP000193944">
    <property type="component" value="Unassembled WGS sequence"/>
</dbReference>
<feature type="transmembrane region" description="Helical" evidence="1">
    <location>
        <begin position="181"/>
        <end position="202"/>
    </location>
</feature>
<dbReference type="AlphaFoldDB" id="A0A1Y1XB09"/>
<gene>
    <name evidence="3" type="ORF">BCR32DRAFT_267320</name>
</gene>
<dbReference type="PANTHER" id="PTHR10845:SF192">
    <property type="entry name" value="DOUBLE HIT, ISOFORM B"/>
    <property type="match status" value="1"/>
</dbReference>
<dbReference type="STRING" id="1754192.A0A1Y1XB09"/>
<dbReference type="InterPro" id="IPR016137">
    <property type="entry name" value="RGS"/>
</dbReference>
<dbReference type="PANTHER" id="PTHR10845">
    <property type="entry name" value="REGULATOR OF G PROTEIN SIGNALING"/>
    <property type="match status" value="1"/>
</dbReference>
<dbReference type="Gene3D" id="1.10.167.10">
    <property type="entry name" value="Regulator of G-protein Signalling 4, domain 2"/>
    <property type="match status" value="1"/>
</dbReference>
<evidence type="ECO:0000313" key="3">
    <source>
        <dbReference type="EMBL" id="ORX82935.1"/>
    </source>
</evidence>
<evidence type="ECO:0000256" key="1">
    <source>
        <dbReference type="SAM" id="Phobius"/>
    </source>
</evidence>
<accession>A0A1Y1XB09</accession>
<dbReference type="SMART" id="SM00315">
    <property type="entry name" value="RGS"/>
    <property type="match status" value="1"/>
</dbReference>
<feature type="transmembrane region" description="Helical" evidence="1">
    <location>
        <begin position="222"/>
        <end position="244"/>
    </location>
</feature>
<evidence type="ECO:0000313" key="4">
    <source>
        <dbReference type="Proteomes" id="UP000193944"/>
    </source>
</evidence>
<protein>
    <recommendedName>
        <fullName evidence="2">RGS domain-containing protein</fullName>
    </recommendedName>
</protein>
<reference evidence="3 4" key="2">
    <citation type="submission" date="2016-08" db="EMBL/GenBank/DDBJ databases">
        <title>Pervasive Adenine N6-methylation of Active Genes in Fungi.</title>
        <authorList>
            <consortium name="DOE Joint Genome Institute"/>
            <person name="Mondo S.J."/>
            <person name="Dannebaum R.O."/>
            <person name="Kuo R.C."/>
            <person name="Labutti K."/>
            <person name="Haridas S."/>
            <person name="Kuo A."/>
            <person name="Salamov A."/>
            <person name="Ahrendt S.R."/>
            <person name="Lipzen A."/>
            <person name="Sullivan W."/>
            <person name="Andreopoulos W.B."/>
            <person name="Clum A."/>
            <person name="Lindquist E."/>
            <person name="Daum C."/>
            <person name="Ramamoorthy G.K."/>
            <person name="Gryganskyi A."/>
            <person name="Culley D."/>
            <person name="Magnuson J.K."/>
            <person name="James T.Y."/>
            <person name="O'Malley M.A."/>
            <person name="Stajich J.E."/>
            <person name="Spatafora J.W."/>
            <person name="Visel A."/>
            <person name="Grigoriev I.V."/>
        </authorList>
    </citation>
    <scope>NUCLEOTIDE SEQUENCE [LARGE SCALE GENOMIC DNA]</scope>
    <source>
        <strain evidence="3 4">S4</strain>
    </source>
</reference>
<evidence type="ECO:0000259" key="2">
    <source>
        <dbReference type="PROSITE" id="PS50132"/>
    </source>
</evidence>
<feature type="transmembrane region" description="Helical" evidence="1">
    <location>
        <begin position="79"/>
        <end position="102"/>
    </location>
</feature>
<keyword evidence="1" id="KW-0812">Transmembrane</keyword>
<dbReference type="OrthoDB" id="10477431at2759"/>
<keyword evidence="1" id="KW-1133">Transmembrane helix</keyword>
<feature type="transmembrane region" description="Helical" evidence="1">
    <location>
        <begin position="256"/>
        <end position="277"/>
    </location>
</feature>
<feature type="transmembrane region" description="Helical" evidence="1">
    <location>
        <begin position="46"/>
        <end position="67"/>
    </location>
</feature>
<reference evidence="3 4" key="1">
    <citation type="submission" date="2016-08" db="EMBL/GenBank/DDBJ databases">
        <title>A Parts List for Fungal Cellulosomes Revealed by Comparative Genomics.</title>
        <authorList>
            <consortium name="DOE Joint Genome Institute"/>
            <person name="Haitjema C.H."/>
            <person name="Gilmore S.P."/>
            <person name="Henske J.K."/>
            <person name="Solomon K.V."/>
            <person name="De Groot R."/>
            <person name="Kuo A."/>
            <person name="Mondo S.J."/>
            <person name="Salamov A.A."/>
            <person name="Labutti K."/>
            <person name="Zhao Z."/>
            <person name="Chiniquy J."/>
            <person name="Barry K."/>
            <person name="Brewer H.M."/>
            <person name="Purvine S.O."/>
            <person name="Wright A.T."/>
            <person name="Boxma B."/>
            <person name="Van Alen T."/>
            <person name="Hackstein J.H."/>
            <person name="Baker S.E."/>
            <person name="Grigoriev I.V."/>
            <person name="O'Malley M.A."/>
        </authorList>
    </citation>
    <scope>NUCLEOTIDE SEQUENCE [LARGE SCALE GENOMIC DNA]</scope>
    <source>
        <strain evidence="3 4">S4</strain>
    </source>
</reference>